<dbReference type="PANTHER" id="PTHR33498:SF1">
    <property type="entry name" value="TRANSPOSASE FOR INSERTION SEQUENCE ELEMENT IS1557"/>
    <property type="match status" value="1"/>
</dbReference>
<dbReference type="NCBIfam" id="NF033550">
    <property type="entry name" value="transpos_ISL3"/>
    <property type="match status" value="1"/>
</dbReference>
<dbReference type="InterPro" id="IPR047951">
    <property type="entry name" value="Transpos_ISL3"/>
</dbReference>
<dbReference type="Pfam" id="PF01610">
    <property type="entry name" value="DDE_Tnp_ISL3"/>
    <property type="match status" value="2"/>
</dbReference>
<evidence type="ECO:0000313" key="3">
    <source>
        <dbReference type="EMBL" id="KKL88970.1"/>
    </source>
</evidence>
<feature type="domain" description="Transposase IS204/IS1001/IS1096/IS1165 DDE" evidence="1">
    <location>
        <begin position="447"/>
        <end position="563"/>
    </location>
</feature>
<evidence type="ECO:0000259" key="1">
    <source>
        <dbReference type="Pfam" id="PF01610"/>
    </source>
</evidence>
<gene>
    <name evidence="3" type="ORF">LCGC14_1919390</name>
</gene>
<feature type="domain" description="Transposase IS204/IS1001/IS1096/IS1165 zinc-finger" evidence="2">
    <location>
        <begin position="67"/>
        <end position="111"/>
    </location>
</feature>
<comment type="caution">
    <text evidence="3">The sequence shown here is derived from an EMBL/GenBank/DDBJ whole genome shotgun (WGS) entry which is preliminary data.</text>
</comment>
<evidence type="ECO:0008006" key="4">
    <source>
        <dbReference type="Google" id="ProtNLM"/>
    </source>
</evidence>
<name>A0A0F9I587_9ZZZZ</name>
<dbReference type="AlphaFoldDB" id="A0A0F9I587"/>
<reference evidence="3" key="1">
    <citation type="journal article" date="2015" name="Nature">
        <title>Complex archaea that bridge the gap between prokaryotes and eukaryotes.</title>
        <authorList>
            <person name="Spang A."/>
            <person name="Saw J.H."/>
            <person name="Jorgensen S.L."/>
            <person name="Zaremba-Niedzwiedzka K."/>
            <person name="Martijn J."/>
            <person name="Lind A.E."/>
            <person name="van Eijk R."/>
            <person name="Schleper C."/>
            <person name="Guy L."/>
            <person name="Ettema T.J."/>
        </authorList>
    </citation>
    <scope>NUCLEOTIDE SEQUENCE</scope>
</reference>
<protein>
    <recommendedName>
        <fullName evidence="4">ISL3 family transposase</fullName>
    </recommendedName>
</protein>
<dbReference type="Pfam" id="PF14690">
    <property type="entry name" value="Zn_ribbon_ISL3"/>
    <property type="match status" value="1"/>
</dbReference>
<dbReference type="InterPro" id="IPR002560">
    <property type="entry name" value="Transposase_DDE"/>
</dbReference>
<proteinExistence type="predicted"/>
<dbReference type="EMBL" id="LAZR01020411">
    <property type="protein sequence ID" value="KKL88970.1"/>
    <property type="molecule type" value="Genomic_DNA"/>
</dbReference>
<accession>A0A0F9I587</accession>
<sequence length="571" mass="63648">VESVAVAWPLIGFCLNLCGATILSLEHSGGIVVISKKHWSPGSDVSVQGVKRRDSGGWLVSGVLAPRGICPDCGLHSRRRHGWRQRRLQDLPALGDKVTIALWVCRWRCRASTCPRRTFSDYTSSIARPFARRTSRADEIVVHLGHATGGRPAERLLRRLGVGVSNDTVLRHLKKCAESVAPPPTVIGIDDWSWRKSQTYGTIIVDLERQTVIDILPDRSVESCASWLRQHPEIEVISRDRCGGYAKAARQGAPQALQVADRFHLVQNLRQAIEEQMNMHGRATGRALLSDAENISTANHLLRSRLAHRKSREEIFRNIHALRDQGLSCSEIGRRTGFPRRSVAKWLSSDSPPDRRRAALKPTSPWYFESILADLWKQGIRSGQELLVEIQRHGYEGSLSHLQRLLAGWRRDEQTVLAGPTDTPLPLAPVRDPQTGHAISPVVAAALCIKPRRKLTADQAQKVDALKAGSPSFATMRSLAMRFQGILRGDQSAPLDAWIDLAIETGIPPIMRFARTLHRDIEAVRNAIELPWSNGQAEGQVNRLKTLKRAMYGRAGPELLRARMLPLRHTD</sequence>
<dbReference type="PANTHER" id="PTHR33498">
    <property type="entry name" value="TRANSPOSASE FOR INSERTION SEQUENCE ELEMENT IS1557"/>
    <property type="match status" value="1"/>
</dbReference>
<feature type="non-terminal residue" evidence="3">
    <location>
        <position position="1"/>
    </location>
</feature>
<feature type="domain" description="Transposase IS204/IS1001/IS1096/IS1165 DDE" evidence="1">
    <location>
        <begin position="187"/>
        <end position="312"/>
    </location>
</feature>
<evidence type="ECO:0000259" key="2">
    <source>
        <dbReference type="Pfam" id="PF14690"/>
    </source>
</evidence>
<dbReference type="InterPro" id="IPR029261">
    <property type="entry name" value="Transposase_Znf"/>
</dbReference>
<organism evidence="3">
    <name type="scientific">marine sediment metagenome</name>
    <dbReference type="NCBI Taxonomy" id="412755"/>
    <lineage>
        <taxon>unclassified sequences</taxon>
        <taxon>metagenomes</taxon>
        <taxon>ecological metagenomes</taxon>
    </lineage>
</organism>